<dbReference type="Pfam" id="PF13365">
    <property type="entry name" value="Trypsin_2"/>
    <property type="match status" value="1"/>
</dbReference>
<keyword evidence="6" id="KW-0645">Protease</keyword>
<evidence type="ECO:0000256" key="5">
    <source>
        <dbReference type="ARBA" id="ARBA00013958"/>
    </source>
</evidence>
<sequence length="381" mass="39045">MADTPIMRRVAPALAVTALLAGTGVAALTNVPQPAIAASPVEGGYVDLVEQVAPAVVTIETTRTVGAEPAHSEGFEGSPFEEFSRRFGIPMPEGGPQGQAPEREARGAGTGFIISEDGRIVTNAHVVRGATEITVTLEDGREIAAELVGMDEATDVALIKVDETGLPALDFGDSETLKVGENVVAMGNPFGLGNTVTSGIVSAIGRDLRAGPFDNFIQTDAAINRGNSGGPLLNDDGQVVGMNTAIISPTGGSIGLGFAVPADMVQTIVADLADDGEVQRGWLGVQIGPVSEDVIAALGLDDANGTMIEGVMDDTPAKEAGIQKGDIVVAVNGSAIDGPRDLTRAIAGDMPGSKVEITVLRRGDEQTFEVTLAERGEDEPA</sequence>
<evidence type="ECO:0000256" key="10">
    <source>
        <dbReference type="ARBA" id="ARBA00023016"/>
    </source>
</evidence>
<dbReference type="GO" id="GO:0006508">
    <property type="term" value="P:proteolysis"/>
    <property type="evidence" value="ECO:0007669"/>
    <property type="project" value="UniProtKB-KW"/>
</dbReference>
<dbReference type="SUPFAM" id="SSF50494">
    <property type="entry name" value="Trypsin-like serine proteases"/>
    <property type="match status" value="1"/>
</dbReference>
<evidence type="ECO:0000256" key="11">
    <source>
        <dbReference type="ARBA" id="ARBA00032850"/>
    </source>
</evidence>
<keyword evidence="15" id="KW-1185">Reference proteome</keyword>
<comment type="similarity">
    <text evidence="3">Belongs to the peptidase S1C family.</text>
</comment>
<dbReference type="Gene3D" id="2.30.42.10">
    <property type="match status" value="1"/>
</dbReference>
<evidence type="ECO:0000256" key="2">
    <source>
        <dbReference type="ARBA" id="ARBA00004418"/>
    </source>
</evidence>
<dbReference type="PRINTS" id="PR00834">
    <property type="entry name" value="PROTEASES2C"/>
</dbReference>
<evidence type="ECO:0000256" key="12">
    <source>
        <dbReference type="SAM" id="SignalP"/>
    </source>
</evidence>
<dbReference type="InterPro" id="IPR001940">
    <property type="entry name" value="Peptidase_S1C"/>
</dbReference>
<dbReference type="SMART" id="SM00228">
    <property type="entry name" value="PDZ"/>
    <property type="match status" value="1"/>
</dbReference>
<evidence type="ECO:0000259" key="13">
    <source>
        <dbReference type="PROSITE" id="PS50106"/>
    </source>
</evidence>
<comment type="subcellular location">
    <subcellularLocation>
        <location evidence="2">Periplasm</location>
    </subcellularLocation>
</comment>
<evidence type="ECO:0000256" key="1">
    <source>
        <dbReference type="ARBA" id="ARBA00001772"/>
    </source>
</evidence>
<gene>
    <name evidence="14" type="ORF">GQE99_18030</name>
</gene>
<dbReference type="InterPro" id="IPR036034">
    <property type="entry name" value="PDZ_sf"/>
</dbReference>
<evidence type="ECO:0000256" key="6">
    <source>
        <dbReference type="ARBA" id="ARBA00022670"/>
    </source>
</evidence>
<accession>A0A845MB90</accession>
<feature type="chain" id="PRO_5032341083" description="Probable periplasmic serine endoprotease DegP-like" evidence="12">
    <location>
        <begin position="27"/>
        <end position="381"/>
    </location>
</feature>
<protein>
    <recommendedName>
        <fullName evidence="5">Probable periplasmic serine endoprotease DegP-like</fullName>
        <ecNumber evidence="4">3.4.21.107</ecNumber>
    </recommendedName>
    <alternativeName>
        <fullName evidence="11">Protease Do</fullName>
    </alternativeName>
</protein>
<dbReference type="AlphaFoldDB" id="A0A845MB90"/>
<dbReference type="InterPro" id="IPR009003">
    <property type="entry name" value="Peptidase_S1_PA"/>
</dbReference>
<feature type="signal peptide" evidence="12">
    <location>
        <begin position="1"/>
        <end position="26"/>
    </location>
</feature>
<dbReference type="PANTHER" id="PTHR22939">
    <property type="entry name" value="SERINE PROTEASE FAMILY S1C HTRA-RELATED"/>
    <property type="match status" value="1"/>
</dbReference>
<evidence type="ECO:0000256" key="9">
    <source>
        <dbReference type="ARBA" id="ARBA00022825"/>
    </source>
</evidence>
<reference evidence="14 15" key="1">
    <citation type="submission" date="2019-12" db="EMBL/GenBank/DDBJ databases">
        <title>Maritimibacter sp. nov. sp. isolated from sea sand.</title>
        <authorList>
            <person name="Kim J."/>
            <person name="Jeong S.E."/>
            <person name="Jung H.S."/>
            <person name="Jeon C.O."/>
        </authorList>
    </citation>
    <scope>NUCLEOTIDE SEQUENCE [LARGE SCALE GENOMIC DNA]</scope>
    <source>
        <strain evidence="14 15">DP07</strain>
    </source>
</reference>
<dbReference type="Proteomes" id="UP000467322">
    <property type="component" value="Unassembled WGS sequence"/>
</dbReference>
<organism evidence="14 15">
    <name type="scientific">Maritimibacter harenae</name>
    <dbReference type="NCBI Taxonomy" id="2606218"/>
    <lineage>
        <taxon>Bacteria</taxon>
        <taxon>Pseudomonadati</taxon>
        <taxon>Pseudomonadota</taxon>
        <taxon>Alphaproteobacteria</taxon>
        <taxon>Rhodobacterales</taxon>
        <taxon>Roseobacteraceae</taxon>
        <taxon>Maritimibacter</taxon>
    </lineage>
</organism>
<keyword evidence="12" id="KW-0732">Signal</keyword>
<dbReference type="EC" id="3.4.21.107" evidence="4"/>
<keyword evidence="10" id="KW-0346">Stress response</keyword>
<feature type="domain" description="PDZ" evidence="13">
    <location>
        <begin position="267"/>
        <end position="338"/>
    </location>
</feature>
<evidence type="ECO:0000313" key="14">
    <source>
        <dbReference type="EMBL" id="MZR14924.1"/>
    </source>
</evidence>
<comment type="catalytic activity">
    <reaction evidence="1">
        <text>Acts on substrates that are at least partially unfolded. The cleavage site P1 residue is normally between a pair of hydrophobic residues, such as Val-|-Val.</text>
        <dbReference type="EC" id="3.4.21.107"/>
    </reaction>
</comment>
<evidence type="ECO:0000313" key="15">
    <source>
        <dbReference type="Proteomes" id="UP000467322"/>
    </source>
</evidence>
<evidence type="ECO:0000256" key="4">
    <source>
        <dbReference type="ARBA" id="ARBA00013035"/>
    </source>
</evidence>
<evidence type="ECO:0000256" key="7">
    <source>
        <dbReference type="ARBA" id="ARBA00022764"/>
    </source>
</evidence>
<comment type="caution">
    <text evidence="14">The sequence shown here is derived from an EMBL/GenBank/DDBJ whole genome shotgun (WGS) entry which is preliminary data.</text>
</comment>
<dbReference type="Pfam" id="PF13180">
    <property type="entry name" value="PDZ_2"/>
    <property type="match status" value="1"/>
</dbReference>
<dbReference type="InterPro" id="IPR001478">
    <property type="entry name" value="PDZ"/>
</dbReference>
<evidence type="ECO:0000256" key="8">
    <source>
        <dbReference type="ARBA" id="ARBA00022801"/>
    </source>
</evidence>
<keyword evidence="8" id="KW-0378">Hydrolase</keyword>
<evidence type="ECO:0000256" key="3">
    <source>
        <dbReference type="ARBA" id="ARBA00010541"/>
    </source>
</evidence>
<proteinExistence type="inferred from homology"/>
<dbReference type="PANTHER" id="PTHR22939:SF130">
    <property type="entry name" value="PERIPLASMIC SERINE ENDOPROTEASE DEGP-LIKE-RELATED"/>
    <property type="match status" value="1"/>
</dbReference>
<dbReference type="GO" id="GO:0042597">
    <property type="term" value="C:periplasmic space"/>
    <property type="evidence" value="ECO:0007669"/>
    <property type="project" value="UniProtKB-SubCell"/>
</dbReference>
<dbReference type="RefSeq" id="WP_161353119.1">
    <property type="nucleotide sequence ID" value="NZ_WTUX01000019.1"/>
</dbReference>
<name>A0A845MB90_9RHOB</name>
<dbReference type="EMBL" id="WTUX01000019">
    <property type="protein sequence ID" value="MZR14924.1"/>
    <property type="molecule type" value="Genomic_DNA"/>
</dbReference>
<dbReference type="Gene3D" id="2.40.10.120">
    <property type="match status" value="1"/>
</dbReference>
<keyword evidence="9" id="KW-0720">Serine protease</keyword>
<dbReference type="SUPFAM" id="SSF50156">
    <property type="entry name" value="PDZ domain-like"/>
    <property type="match status" value="1"/>
</dbReference>
<dbReference type="PROSITE" id="PS50106">
    <property type="entry name" value="PDZ"/>
    <property type="match status" value="1"/>
</dbReference>
<keyword evidence="7" id="KW-0574">Periplasm</keyword>
<dbReference type="GO" id="GO:0004252">
    <property type="term" value="F:serine-type endopeptidase activity"/>
    <property type="evidence" value="ECO:0007669"/>
    <property type="project" value="InterPro"/>
</dbReference>